<dbReference type="InterPro" id="IPR001251">
    <property type="entry name" value="CRAL-TRIO_dom"/>
</dbReference>
<dbReference type="SUPFAM" id="SSF46938">
    <property type="entry name" value="CRAL/TRIO N-terminal domain"/>
    <property type="match status" value="1"/>
</dbReference>
<gene>
    <name evidence="2" type="ORF">CYMTET_44716</name>
</gene>
<dbReference type="Proteomes" id="UP001190700">
    <property type="component" value="Unassembled WGS sequence"/>
</dbReference>
<dbReference type="PROSITE" id="PS50191">
    <property type="entry name" value="CRAL_TRIO"/>
    <property type="match status" value="1"/>
</dbReference>
<evidence type="ECO:0000313" key="3">
    <source>
        <dbReference type="Proteomes" id="UP001190700"/>
    </source>
</evidence>
<dbReference type="InterPro" id="IPR036273">
    <property type="entry name" value="CRAL/TRIO_N_dom_sf"/>
</dbReference>
<organism evidence="2 3">
    <name type="scientific">Cymbomonas tetramitiformis</name>
    <dbReference type="NCBI Taxonomy" id="36881"/>
    <lineage>
        <taxon>Eukaryota</taxon>
        <taxon>Viridiplantae</taxon>
        <taxon>Chlorophyta</taxon>
        <taxon>Pyramimonadophyceae</taxon>
        <taxon>Pyramimonadales</taxon>
        <taxon>Pyramimonadaceae</taxon>
        <taxon>Cymbomonas</taxon>
    </lineage>
</organism>
<dbReference type="Gene3D" id="3.40.525.10">
    <property type="entry name" value="CRAL-TRIO lipid binding domain"/>
    <property type="match status" value="1"/>
</dbReference>
<dbReference type="PANTHER" id="PTHR45824:SF29">
    <property type="entry name" value="GH16843P"/>
    <property type="match status" value="1"/>
</dbReference>
<evidence type="ECO:0000313" key="2">
    <source>
        <dbReference type="EMBL" id="KAK3245734.1"/>
    </source>
</evidence>
<dbReference type="InterPro" id="IPR052578">
    <property type="entry name" value="PI_Transfer_CRAL-TRIO"/>
</dbReference>
<keyword evidence="3" id="KW-1185">Reference proteome</keyword>
<dbReference type="GO" id="GO:0008526">
    <property type="term" value="F:phosphatidylinositol transfer activity"/>
    <property type="evidence" value="ECO:0007669"/>
    <property type="project" value="TreeGrafter"/>
</dbReference>
<comment type="caution">
    <text evidence="2">The sequence shown here is derived from an EMBL/GenBank/DDBJ whole genome shotgun (WGS) entry which is preliminary data.</text>
</comment>
<name>A0AAE0C0X1_9CHLO</name>
<dbReference type="AlphaFoldDB" id="A0AAE0C0X1"/>
<dbReference type="SMART" id="SM00516">
    <property type="entry name" value="SEC14"/>
    <property type="match status" value="1"/>
</dbReference>
<accession>A0AAE0C0X1</accession>
<protein>
    <recommendedName>
        <fullName evidence="1">CRAL-TRIO domain-containing protein</fullName>
    </recommendedName>
</protein>
<dbReference type="EMBL" id="LGRX02030350">
    <property type="protein sequence ID" value="KAK3245734.1"/>
    <property type="molecule type" value="Genomic_DNA"/>
</dbReference>
<dbReference type="SUPFAM" id="SSF52087">
    <property type="entry name" value="CRAL/TRIO domain"/>
    <property type="match status" value="1"/>
</dbReference>
<sequence>MDSSTQVEQLRLRLNEESNKQVDDKFLQRYLRAEKGSVDSAAKRVIQTLAWREEHVNKGHLTCHACQSSHHSHYMHTVGVSKAGMPVIYSCFALAANFNTKDNVRHMVHTFEHAISLMNNGVEKWIWIADFSGFGISHCNPSIALAANTLFSTYYPERLGTFVLLGTPRIFGTLFSAIKPHLDPVTATKLDFIQKKPQEMSEKLGQYLDGSLLHWLLEEVEENAAKGIQKRKQSRKEAWTERDFHKHNPIGTPAFAELISQQARGWQHTFFHRTPEPQEAEQCHIVPKYMSEDGTGERLAPSGAVLSSAAEAEPTVAKEVPAAQPLNIQLPSKQQTTTVLTDDEDETFFDCED</sequence>
<dbReference type="PANTHER" id="PTHR45824">
    <property type="entry name" value="GH16843P"/>
    <property type="match status" value="1"/>
</dbReference>
<feature type="domain" description="CRAL-TRIO" evidence="1">
    <location>
        <begin position="78"/>
        <end position="225"/>
    </location>
</feature>
<dbReference type="Pfam" id="PF00650">
    <property type="entry name" value="CRAL_TRIO"/>
    <property type="match status" value="1"/>
</dbReference>
<dbReference type="InterPro" id="IPR036865">
    <property type="entry name" value="CRAL-TRIO_dom_sf"/>
</dbReference>
<proteinExistence type="predicted"/>
<evidence type="ECO:0000259" key="1">
    <source>
        <dbReference type="PROSITE" id="PS50191"/>
    </source>
</evidence>
<dbReference type="CDD" id="cd00170">
    <property type="entry name" value="SEC14"/>
    <property type="match status" value="1"/>
</dbReference>
<reference evidence="2 3" key="1">
    <citation type="journal article" date="2015" name="Genome Biol. Evol.">
        <title>Comparative Genomics of a Bacterivorous Green Alga Reveals Evolutionary Causalities and Consequences of Phago-Mixotrophic Mode of Nutrition.</title>
        <authorList>
            <person name="Burns J.A."/>
            <person name="Paasch A."/>
            <person name="Narechania A."/>
            <person name="Kim E."/>
        </authorList>
    </citation>
    <scope>NUCLEOTIDE SEQUENCE [LARGE SCALE GENOMIC DNA]</scope>
    <source>
        <strain evidence="2 3">PLY_AMNH</strain>
    </source>
</reference>